<organism evidence="6 7">
    <name type="scientific">Actinoplanes subglobosus</name>
    <dbReference type="NCBI Taxonomy" id="1547892"/>
    <lineage>
        <taxon>Bacteria</taxon>
        <taxon>Bacillati</taxon>
        <taxon>Actinomycetota</taxon>
        <taxon>Actinomycetes</taxon>
        <taxon>Micromonosporales</taxon>
        <taxon>Micromonosporaceae</taxon>
        <taxon>Actinoplanes</taxon>
    </lineage>
</organism>
<keyword evidence="7" id="KW-1185">Reference proteome</keyword>
<protein>
    <recommendedName>
        <fullName evidence="5">cGAS/DncV-like nucleotidyltransferase C-terminal helical domain-containing protein</fullName>
    </recommendedName>
</protein>
<name>A0ABV8IRF7_9ACTN</name>
<comment type="caution">
    <text evidence="6">The sequence shown here is derived from an EMBL/GenBank/DDBJ whole genome shotgun (WGS) entry which is preliminary data.</text>
</comment>
<dbReference type="Pfam" id="PF26305">
    <property type="entry name" value="CD_NTase_C"/>
    <property type="match status" value="1"/>
</dbReference>
<keyword evidence="3" id="KW-0547">Nucleotide-binding</keyword>
<evidence type="ECO:0000313" key="7">
    <source>
        <dbReference type="Proteomes" id="UP001595867"/>
    </source>
</evidence>
<proteinExistence type="predicted"/>
<evidence type="ECO:0000256" key="1">
    <source>
        <dbReference type="ARBA" id="ARBA00022679"/>
    </source>
</evidence>
<dbReference type="RefSeq" id="WP_378067541.1">
    <property type="nucleotide sequence ID" value="NZ_JBHSBL010000015.1"/>
</dbReference>
<evidence type="ECO:0000259" key="5">
    <source>
        <dbReference type="Pfam" id="PF26305"/>
    </source>
</evidence>
<evidence type="ECO:0000256" key="3">
    <source>
        <dbReference type="ARBA" id="ARBA00022741"/>
    </source>
</evidence>
<accession>A0ABV8IRF7</accession>
<dbReference type="InterPro" id="IPR058909">
    <property type="entry name" value="CD_NTase_C"/>
</dbReference>
<evidence type="ECO:0000256" key="4">
    <source>
        <dbReference type="ARBA" id="ARBA00023118"/>
    </source>
</evidence>
<evidence type="ECO:0000256" key="2">
    <source>
        <dbReference type="ARBA" id="ARBA00022695"/>
    </source>
</evidence>
<dbReference type="Proteomes" id="UP001595867">
    <property type="component" value="Unassembled WGS sequence"/>
</dbReference>
<dbReference type="EMBL" id="JBHSBL010000015">
    <property type="protein sequence ID" value="MFC4066576.1"/>
    <property type="molecule type" value="Genomic_DNA"/>
</dbReference>
<sequence>MSREFVRAGPVAPGEFLLSWAEATLRESLRRPALLDPGSFEIFGQGSRVNNTHLDQGSDIDLVLMLTMPAAAGRRWEDFRDDVLAVMGESHTVRMGRRCLNVDDPDSLFGEMVDILVATEYRWYPVPGDGHYEQGVFFRDQEGRPIVNFPRQHRRNGDAKDLRTGGRFKEAVRSAKRARRRAERAGMIDGGAAPSYLIECLLFNVPDRVYRASPGRVAHGGAVEWLRRSLAADPVSFAALPCQNGINRLFGPGPDQWDPDAAARIIDVLQQI</sequence>
<keyword evidence="4" id="KW-0051">Antiviral defense</keyword>
<keyword evidence="2" id="KW-0548">Nucleotidyltransferase</keyword>
<feature type="domain" description="cGAS/DncV-like nucleotidyltransferase C-terminal helical" evidence="5">
    <location>
        <begin position="155"/>
        <end position="271"/>
    </location>
</feature>
<gene>
    <name evidence="6" type="ORF">ACFO0C_16695</name>
</gene>
<reference evidence="7" key="1">
    <citation type="journal article" date="2019" name="Int. J. Syst. Evol. Microbiol.">
        <title>The Global Catalogue of Microorganisms (GCM) 10K type strain sequencing project: providing services to taxonomists for standard genome sequencing and annotation.</title>
        <authorList>
            <consortium name="The Broad Institute Genomics Platform"/>
            <consortium name="The Broad Institute Genome Sequencing Center for Infectious Disease"/>
            <person name="Wu L."/>
            <person name="Ma J."/>
        </authorList>
    </citation>
    <scope>NUCLEOTIDE SEQUENCE [LARGE SCALE GENOMIC DNA]</scope>
    <source>
        <strain evidence="7">TBRC 5832</strain>
    </source>
</reference>
<evidence type="ECO:0000313" key="6">
    <source>
        <dbReference type="EMBL" id="MFC4066576.1"/>
    </source>
</evidence>
<keyword evidence="1" id="KW-0808">Transferase</keyword>